<reference evidence="2 3" key="1">
    <citation type="submission" date="2014-03" db="EMBL/GenBank/DDBJ databases">
        <title>Genome of Polynucleobacter strain MWH-MoK4.</title>
        <authorList>
            <person name="Hahn M.W."/>
        </authorList>
    </citation>
    <scope>NUCLEOTIDE SEQUENCE [LARGE SCALE GENOMIC DNA]</scope>
    <source>
        <strain evidence="2 3">MWH-MoK4</strain>
    </source>
</reference>
<keyword evidence="1" id="KW-0472">Membrane</keyword>
<feature type="transmembrane region" description="Helical" evidence="1">
    <location>
        <begin position="121"/>
        <end position="150"/>
    </location>
</feature>
<dbReference type="STRING" id="1835254.CL55_00018140"/>
<proteinExistence type="predicted"/>
<feature type="transmembrane region" description="Helical" evidence="1">
    <location>
        <begin position="360"/>
        <end position="379"/>
    </location>
</feature>
<evidence type="ECO:0008006" key="4">
    <source>
        <dbReference type="Google" id="ProtNLM"/>
    </source>
</evidence>
<dbReference type="EMBL" id="CP007501">
    <property type="protein sequence ID" value="AKD26147.1"/>
    <property type="molecule type" value="Genomic_DNA"/>
</dbReference>
<sequence length="419" mass="46013">MNPSTINIVSSAIFAVAVLHTFSTKFFEGLAHRYPNHSGIWHLLGEVEVVFGFWAMVLVSFFFVHTGHDATIAYLEKLNFTEPLFVFVIMIIAASKPVLEFCLFLVLRVTALLPLNKSVGFLWVTLTLVPLLGSFITEPAAMTVAALLLRNYYFSKHISPKLMYAALAVLFVNISIGGALTPYAAPPILMVATTWNWDLLFMLQNFGWRSALAVATNSALLVLIFFKELNAFRIEPNEKKIDAIPFGVIAIHLAFLVGVVISVHHSVLFMGLFLFFVGYTAAYARYQNKLIIRESLLVAFFLAGLVVLGGQQKWWLQSLLVNLDSTSVYYGATVLTAVTDNAALTYLGSLVDGLSDEFKYSLVSGALTGGGLTVIANAPNPAGFSILKPSFEEGAISPLYLFLYALPPTIIAIIAFRFI</sequence>
<keyword evidence="1" id="KW-1133">Transmembrane helix</keyword>
<feature type="transmembrane region" description="Helical" evidence="1">
    <location>
        <begin position="267"/>
        <end position="284"/>
    </location>
</feature>
<feature type="transmembrane region" description="Helical" evidence="1">
    <location>
        <begin position="162"/>
        <end position="186"/>
    </location>
</feature>
<feature type="transmembrane region" description="Helical" evidence="1">
    <location>
        <begin position="328"/>
        <end position="348"/>
    </location>
</feature>
<feature type="transmembrane region" description="Helical" evidence="1">
    <location>
        <begin position="39"/>
        <end position="64"/>
    </location>
</feature>
<dbReference type="AlphaFoldDB" id="A0A0E3ZNG6"/>
<dbReference type="InterPro" id="IPR009978">
    <property type="entry name" value="Na_H_antiport_3"/>
</dbReference>
<dbReference type="HOGENOM" id="CLU_044045_0_0_4"/>
<dbReference type="Pfam" id="PF07399">
    <property type="entry name" value="Na_H_antiport_3"/>
    <property type="match status" value="1"/>
</dbReference>
<protein>
    <recommendedName>
        <fullName evidence="4">Na+/H+ antiporter</fullName>
    </recommendedName>
</protein>
<keyword evidence="3" id="KW-1185">Reference proteome</keyword>
<dbReference type="KEGG" id="pdq:CL55_00018140"/>
<evidence type="ECO:0000256" key="1">
    <source>
        <dbReference type="SAM" id="Phobius"/>
    </source>
</evidence>
<gene>
    <name evidence="2" type="ORF">CL55_00018140</name>
</gene>
<evidence type="ECO:0000313" key="2">
    <source>
        <dbReference type="EMBL" id="AKD26147.1"/>
    </source>
</evidence>
<feature type="transmembrane region" description="Helical" evidence="1">
    <location>
        <begin position="206"/>
        <end position="229"/>
    </location>
</feature>
<feature type="transmembrane region" description="Helical" evidence="1">
    <location>
        <begin position="84"/>
        <end position="109"/>
    </location>
</feature>
<dbReference type="PATRIC" id="fig|576611.7.peg.1841"/>
<keyword evidence="1" id="KW-0812">Transmembrane</keyword>
<dbReference type="RefSeq" id="WP_046330809.1">
    <property type="nucleotide sequence ID" value="NZ_CP007501.1"/>
</dbReference>
<accession>A0A0E3ZNG6</accession>
<evidence type="ECO:0000313" key="3">
    <source>
        <dbReference type="Proteomes" id="UP000061135"/>
    </source>
</evidence>
<feature type="transmembrane region" description="Helical" evidence="1">
    <location>
        <begin position="399"/>
        <end position="418"/>
    </location>
</feature>
<feature type="transmembrane region" description="Helical" evidence="1">
    <location>
        <begin position="296"/>
        <end position="316"/>
    </location>
</feature>
<feature type="transmembrane region" description="Helical" evidence="1">
    <location>
        <begin position="241"/>
        <end position="261"/>
    </location>
</feature>
<dbReference type="Proteomes" id="UP000061135">
    <property type="component" value="Chromosome"/>
</dbReference>
<organism evidence="2 3">
    <name type="scientific">Polynucleobacter duraquae</name>
    <dbReference type="NCBI Taxonomy" id="1835254"/>
    <lineage>
        <taxon>Bacteria</taxon>
        <taxon>Pseudomonadati</taxon>
        <taxon>Pseudomonadota</taxon>
        <taxon>Betaproteobacteria</taxon>
        <taxon>Burkholderiales</taxon>
        <taxon>Burkholderiaceae</taxon>
        <taxon>Polynucleobacter</taxon>
    </lineage>
</organism>
<dbReference type="OrthoDB" id="248356at2"/>
<name>A0A0E3ZNG6_9BURK</name>